<proteinExistence type="inferred from homology"/>
<evidence type="ECO:0000313" key="3">
    <source>
        <dbReference type="EMBL" id="RZS75351.1"/>
    </source>
</evidence>
<organism evidence="3 4">
    <name type="scientific">Pseudobacter ginsenosidimutans</name>
    <dbReference type="NCBI Taxonomy" id="661488"/>
    <lineage>
        <taxon>Bacteria</taxon>
        <taxon>Pseudomonadati</taxon>
        <taxon>Bacteroidota</taxon>
        <taxon>Chitinophagia</taxon>
        <taxon>Chitinophagales</taxon>
        <taxon>Chitinophagaceae</taxon>
        <taxon>Pseudobacter</taxon>
    </lineage>
</organism>
<keyword evidence="4" id="KW-1185">Reference proteome</keyword>
<dbReference type="Gene3D" id="3.30.530.20">
    <property type="match status" value="1"/>
</dbReference>
<sequence length="158" mass="18423">MERKTQVHAEEGKQYLTITREFEIPVDLLFQAHTDPEIITQWMGTKVLKFEAKQHGGFAFETSDPQGNVLFQGNGVFHEFVPNERLVRTFQMMSEGFDAQLEFFTFEALDEDNSKLTMFVVYKTPEHRENQLKLPFRQGLNWAHAELEKVAKQLKAAR</sequence>
<evidence type="ECO:0000313" key="4">
    <source>
        <dbReference type="Proteomes" id="UP000293874"/>
    </source>
</evidence>
<dbReference type="InterPro" id="IPR013538">
    <property type="entry name" value="ASHA1/2-like_C"/>
</dbReference>
<comment type="caution">
    <text evidence="3">The sequence shown here is derived from an EMBL/GenBank/DDBJ whole genome shotgun (WGS) entry which is preliminary data.</text>
</comment>
<dbReference type="OrthoDB" id="118413at2"/>
<gene>
    <name evidence="3" type="ORF">EV199_1216</name>
</gene>
<feature type="domain" description="Activator of Hsp90 ATPase homologue 1/2-like C-terminal" evidence="2">
    <location>
        <begin position="24"/>
        <end position="150"/>
    </location>
</feature>
<dbReference type="EMBL" id="SGXA01000001">
    <property type="protein sequence ID" value="RZS75351.1"/>
    <property type="molecule type" value="Genomic_DNA"/>
</dbReference>
<evidence type="ECO:0000256" key="1">
    <source>
        <dbReference type="ARBA" id="ARBA00006817"/>
    </source>
</evidence>
<reference evidence="3 4" key="1">
    <citation type="submission" date="2019-02" db="EMBL/GenBank/DDBJ databases">
        <title>Genomic Encyclopedia of Type Strains, Phase IV (KMG-IV): sequencing the most valuable type-strain genomes for metagenomic binning, comparative biology and taxonomic classification.</title>
        <authorList>
            <person name="Goeker M."/>
        </authorList>
    </citation>
    <scope>NUCLEOTIDE SEQUENCE [LARGE SCALE GENOMIC DNA]</scope>
    <source>
        <strain evidence="3 4">DSM 18116</strain>
    </source>
</reference>
<comment type="similarity">
    <text evidence="1">Belongs to the AHA1 family.</text>
</comment>
<dbReference type="Pfam" id="PF08327">
    <property type="entry name" value="AHSA1"/>
    <property type="match status" value="1"/>
</dbReference>
<dbReference type="SUPFAM" id="SSF55961">
    <property type="entry name" value="Bet v1-like"/>
    <property type="match status" value="1"/>
</dbReference>
<dbReference type="Proteomes" id="UP000293874">
    <property type="component" value="Unassembled WGS sequence"/>
</dbReference>
<dbReference type="InterPro" id="IPR023393">
    <property type="entry name" value="START-like_dom_sf"/>
</dbReference>
<accession>A0A4Q7N145</accession>
<dbReference type="RefSeq" id="WP_130539726.1">
    <property type="nucleotide sequence ID" value="NZ_CP042431.1"/>
</dbReference>
<evidence type="ECO:0000259" key="2">
    <source>
        <dbReference type="Pfam" id="PF08327"/>
    </source>
</evidence>
<protein>
    <submittedName>
        <fullName evidence="3">Uncharacterized protein YndB with AHSA1/START domain</fullName>
    </submittedName>
</protein>
<dbReference type="AlphaFoldDB" id="A0A4Q7N145"/>
<name>A0A4Q7N145_9BACT</name>